<evidence type="ECO:0000256" key="1">
    <source>
        <dbReference type="ARBA" id="ARBA00009631"/>
    </source>
</evidence>
<dbReference type="SUPFAM" id="SSF47576">
    <property type="entry name" value="Calponin-homology domain, CH-domain"/>
    <property type="match status" value="1"/>
</dbReference>
<dbReference type="PANTHER" id="PTHR47385">
    <property type="entry name" value="CALPONIN"/>
    <property type="match status" value="1"/>
</dbReference>
<dbReference type="AlphaFoldDB" id="A0A1L8EIE7"/>
<feature type="domain" description="Calponin-homology (CH)" evidence="3">
    <location>
        <begin position="26"/>
        <end position="135"/>
    </location>
</feature>
<sequence length="189" mass="21054">MSVNNRAPKSGFAAEAQRKINSKYSEELAQECLEWIKIVTSEPINTSGEMDNFFEVLKDGVLLCKLVNCLQPGSVKKINESKMAFKCMENISAFLECAKNFGVPTQETFQSVDLWERQNLNSVVICIQSLGRKAHNFGKPSIGPKEADKNVRNFSEEQLRAGQNVISLQYGSNKGANQSGINFGNTRHM</sequence>
<dbReference type="PROSITE" id="PS01052">
    <property type="entry name" value="CALPONIN_1"/>
    <property type="match status" value="1"/>
</dbReference>
<reference evidence="4" key="1">
    <citation type="submission" date="2017-01" db="EMBL/GenBank/DDBJ databases">
        <title>An insight into the sialome and mialome of the horn fly, Haematobia irritans.</title>
        <authorList>
            <person name="Breijo M."/>
            <person name="Boiani M."/>
            <person name="Ures X."/>
            <person name="Rocha S."/>
            <person name="Sequeira M."/>
            <person name="Ribeiro J.M."/>
        </authorList>
    </citation>
    <scope>NUCLEOTIDE SEQUENCE</scope>
</reference>
<name>A0A1L8EIE7_HAEIR</name>
<dbReference type="SMART" id="SM00033">
    <property type="entry name" value="CH"/>
    <property type="match status" value="1"/>
</dbReference>
<comment type="similarity">
    <text evidence="1 2">Belongs to the calponin family.</text>
</comment>
<dbReference type="InterPro" id="IPR001715">
    <property type="entry name" value="CH_dom"/>
</dbReference>
<dbReference type="InterPro" id="IPR003096">
    <property type="entry name" value="SM22_calponin"/>
</dbReference>
<evidence type="ECO:0000313" key="4">
    <source>
        <dbReference type="EMBL" id="JAV18425.1"/>
    </source>
</evidence>
<dbReference type="PRINTS" id="PR00888">
    <property type="entry name" value="SM22CALPONIN"/>
</dbReference>
<dbReference type="Pfam" id="PF00307">
    <property type="entry name" value="CH"/>
    <property type="match status" value="1"/>
</dbReference>
<dbReference type="PROSITE" id="PS51122">
    <property type="entry name" value="CALPONIN_2"/>
    <property type="match status" value="1"/>
</dbReference>
<dbReference type="GO" id="GO:0051015">
    <property type="term" value="F:actin filament binding"/>
    <property type="evidence" value="ECO:0007669"/>
    <property type="project" value="TreeGrafter"/>
</dbReference>
<dbReference type="PROSITE" id="PS50021">
    <property type="entry name" value="CH"/>
    <property type="match status" value="1"/>
</dbReference>
<dbReference type="PANTHER" id="PTHR47385:SF14">
    <property type="entry name" value="TRANSGELIN"/>
    <property type="match status" value="1"/>
</dbReference>
<proteinExistence type="inferred from homology"/>
<accession>A0A1L8EIE7</accession>
<dbReference type="EMBL" id="GFDG01000374">
    <property type="protein sequence ID" value="JAV18425.1"/>
    <property type="molecule type" value="Transcribed_RNA"/>
</dbReference>
<dbReference type="InterPro" id="IPR000557">
    <property type="entry name" value="Calponin_repeat"/>
</dbReference>
<protein>
    <recommendedName>
        <fullName evidence="2">Transgelin</fullName>
    </recommendedName>
</protein>
<dbReference type="Pfam" id="PF00402">
    <property type="entry name" value="Calponin"/>
    <property type="match status" value="1"/>
</dbReference>
<dbReference type="GO" id="GO:0015629">
    <property type="term" value="C:actin cytoskeleton"/>
    <property type="evidence" value="ECO:0007669"/>
    <property type="project" value="TreeGrafter"/>
</dbReference>
<organism evidence="4">
    <name type="scientific">Haematobia irritans</name>
    <name type="common">Horn fly</name>
    <name type="synonym">Conops irritans</name>
    <dbReference type="NCBI Taxonomy" id="7368"/>
    <lineage>
        <taxon>Eukaryota</taxon>
        <taxon>Metazoa</taxon>
        <taxon>Ecdysozoa</taxon>
        <taxon>Arthropoda</taxon>
        <taxon>Hexapoda</taxon>
        <taxon>Insecta</taxon>
        <taxon>Pterygota</taxon>
        <taxon>Neoptera</taxon>
        <taxon>Endopterygota</taxon>
        <taxon>Diptera</taxon>
        <taxon>Brachycera</taxon>
        <taxon>Muscomorpha</taxon>
        <taxon>Muscoidea</taxon>
        <taxon>Muscidae</taxon>
        <taxon>Haematobia</taxon>
    </lineage>
</organism>
<dbReference type="FunFam" id="1.10.418.10:FF:000075">
    <property type="entry name" value="Transgelin"/>
    <property type="match status" value="1"/>
</dbReference>
<evidence type="ECO:0000259" key="3">
    <source>
        <dbReference type="PROSITE" id="PS50021"/>
    </source>
</evidence>
<dbReference type="InterPro" id="IPR036872">
    <property type="entry name" value="CH_dom_sf"/>
</dbReference>
<dbReference type="GO" id="GO:0007015">
    <property type="term" value="P:actin filament organization"/>
    <property type="evidence" value="ECO:0007669"/>
    <property type="project" value="TreeGrafter"/>
</dbReference>
<dbReference type="Gene3D" id="1.10.418.10">
    <property type="entry name" value="Calponin-like domain"/>
    <property type="match status" value="1"/>
</dbReference>
<dbReference type="InterPro" id="IPR050606">
    <property type="entry name" value="Calponin-like"/>
</dbReference>
<evidence type="ECO:0000256" key="2">
    <source>
        <dbReference type="RuleBase" id="RU361224"/>
    </source>
</evidence>